<dbReference type="Proteomes" id="UP000273119">
    <property type="component" value="Unassembled WGS sequence"/>
</dbReference>
<proteinExistence type="predicted"/>
<accession>A0A496PJ38</accession>
<dbReference type="InterPro" id="IPR011991">
    <property type="entry name" value="ArsR-like_HTH"/>
</dbReference>
<sequence>MDDNAARDVSLGTVYRALANDTRRLILDLLRDPHAHFDHQQYRGLGLSLEDGVCVQDIQKATKISQSVASTYLKSLQDAGFLTSYREGRWTYYRRDEKAIRTIADRIGQSL</sequence>
<dbReference type="GO" id="GO:0003677">
    <property type="term" value="F:DNA binding"/>
    <property type="evidence" value="ECO:0007669"/>
    <property type="project" value="UniProtKB-KW"/>
</dbReference>
<dbReference type="PROSITE" id="PS50987">
    <property type="entry name" value="HTH_ARSR_2"/>
    <property type="match status" value="1"/>
</dbReference>
<dbReference type="SMART" id="SM00418">
    <property type="entry name" value="HTH_ARSR"/>
    <property type="match status" value="1"/>
</dbReference>
<dbReference type="AlphaFoldDB" id="A0A496PJ38"/>
<dbReference type="EMBL" id="QQXL01000004">
    <property type="protein sequence ID" value="RKW70513.1"/>
    <property type="molecule type" value="Genomic_DNA"/>
</dbReference>
<keyword evidence="2" id="KW-0238">DNA-binding</keyword>
<name>A0A496PJ38_9MICC</name>
<keyword evidence="6" id="KW-1185">Reference proteome</keyword>
<evidence type="ECO:0000256" key="2">
    <source>
        <dbReference type="ARBA" id="ARBA00023125"/>
    </source>
</evidence>
<feature type="domain" description="HTH arsR-type" evidence="4">
    <location>
        <begin position="3"/>
        <end position="111"/>
    </location>
</feature>
<dbReference type="PANTHER" id="PTHR33154">
    <property type="entry name" value="TRANSCRIPTIONAL REGULATOR, ARSR FAMILY"/>
    <property type="match status" value="1"/>
</dbReference>
<dbReference type="InterPro" id="IPR036388">
    <property type="entry name" value="WH-like_DNA-bd_sf"/>
</dbReference>
<gene>
    <name evidence="5" type="ORF">DWQ67_08565</name>
</gene>
<protein>
    <submittedName>
        <fullName evidence="5">ArsR family transcriptional regulator</fullName>
    </submittedName>
</protein>
<dbReference type="RefSeq" id="WP_121485163.1">
    <property type="nucleotide sequence ID" value="NZ_QQXL01000004.1"/>
</dbReference>
<evidence type="ECO:0000256" key="1">
    <source>
        <dbReference type="ARBA" id="ARBA00023015"/>
    </source>
</evidence>
<comment type="caution">
    <text evidence="5">The sequence shown here is derived from an EMBL/GenBank/DDBJ whole genome shotgun (WGS) entry which is preliminary data.</text>
</comment>
<dbReference type="SUPFAM" id="SSF46785">
    <property type="entry name" value="Winged helix' DNA-binding domain"/>
    <property type="match status" value="1"/>
</dbReference>
<evidence type="ECO:0000256" key="3">
    <source>
        <dbReference type="ARBA" id="ARBA00023163"/>
    </source>
</evidence>
<dbReference type="Pfam" id="PF01022">
    <property type="entry name" value="HTH_5"/>
    <property type="match status" value="1"/>
</dbReference>
<dbReference type="CDD" id="cd00090">
    <property type="entry name" value="HTH_ARSR"/>
    <property type="match status" value="1"/>
</dbReference>
<dbReference type="Gene3D" id="1.10.10.10">
    <property type="entry name" value="Winged helix-like DNA-binding domain superfamily/Winged helix DNA-binding domain"/>
    <property type="match status" value="1"/>
</dbReference>
<dbReference type="InterPro" id="IPR051081">
    <property type="entry name" value="HTH_MetalResp_TranReg"/>
</dbReference>
<dbReference type="InterPro" id="IPR001845">
    <property type="entry name" value="HTH_ArsR_DNA-bd_dom"/>
</dbReference>
<keyword evidence="3" id="KW-0804">Transcription</keyword>
<evidence type="ECO:0000259" key="4">
    <source>
        <dbReference type="PROSITE" id="PS50987"/>
    </source>
</evidence>
<keyword evidence="1" id="KW-0805">Transcription regulation</keyword>
<reference evidence="5 6" key="1">
    <citation type="submission" date="2018-07" db="EMBL/GenBank/DDBJ databases">
        <title>Arthrobacter sp. nov., isolated from raw cow's milk with high bacterial count.</title>
        <authorList>
            <person name="Hahne J."/>
            <person name="Isele D."/>
            <person name="Lipski A."/>
        </authorList>
    </citation>
    <scope>NUCLEOTIDE SEQUENCE [LARGE SCALE GENOMIC DNA]</scope>
    <source>
        <strain evidence="5 6">JZ R-183</strain>
    </source>
</reference>
<dbReference type="PANTHER" id="PTHR33154:SF33">
    <property type="entry name" value="TRANSCRIPTIONAL REPRESSOR SDPR"/>
    <property type="match status" value="1"/>
</dbReference>
<dbReference type="GO" id="GO:0003700">
    <property type="term" value="F:DNA-binding transcription factor activity"/>
    <property type="evidence" value="ECO:0007669"/>
    <property type="project" value="InterPro"/>
</dbReference>
<organism evidence="5 6">
    <name type="scientific">Galactobacter caseinivorans</name>
    <dbReference type="NCBI Taxonomy" id="2676123"/>
    <lineage>
        <taxon>Bacteria</taxon>
        <taxon>Bacillati</taxon>
        <taxon>Actinomycetota</taxon>
        <taxon>Actinomycetes</taxon>
        <taxon>Micrococcales</taxon>
        <taxon>Micrococcaceae</taxon>
        <taxon>Galactobacter</taxon>
    </lineage>
</organism>
<evidence type="ECO:0000313" key="5">
    <source>
        <dbReference type="EMBL" id="RKW70513.1"/>
    </source>
</evidence>
<evidence type="ECO:0000313" key="6">
    <source>
        <dbReference type="Proteomes" id="UP000273119"/>
    </source>
</evidence>
<dbReference type="InterPro" id="IPR036390">
    <property type="entry name" value="WH_DNA-bd_sf"/>
</dbReference>